<name>A0AAV4QX51_CAEEX</name>
<accession>A0AAV4QX51</accession>
<dbReference type="AlphaFoldDB" id="A0AAV4QX51"/>
<comment type="caution">
    <text evidence="1">The sequence shown here is derived from an EMBL/GenBank/DDBJ whole genome shotgun (WGS) entry which is preliminary data.</text>
</comment>
<reference evidence="1 2" key="1">
    <citation type="submission" date="2021-06" db="EMBL/GenBank/DDBJ databases">
        <title>Caerostris extrusa draft genome.</title>
        <authorList>
            <person name="Kono N."/>
            <person name="Arakawa K."/>
        </authorList>
    </citation>
    <scope>NUCLEOTIDE SEQUENCE [LARGE SCALE GENOMIC DNA]</scope>
</reference>
<proteinExistence type="predicted"/>
<dbReference type="Proteomes" id="UP001054945">
    <property type="component" value="Unassembled WGS sequence"/>
</dbReference>
<evidence type="ECO:0000313" key="2">
    <source>
        <dbReference type="Proteomes" id="UP001054945"/>
    </source>
</evidence>
<gene>
    <name evidence="1" type="ORF">CEXT_733061</name>
</gene>
<keyword evidence="2" id="KW-1185">Reference proteome</keyword>
<sequence>MCNVHLGVNHLQVYNHVSYECNVLSWVAVSDRSSILVAQYHKCIISEVYVPEDETVLQVLCLWREDSSEYSRRNYRLCVHPL</sequence>
<organism evidence="1 2">
    <name type="scientific">Caerostris extrusa</name>
    <name type="common">Bark spider</name>
    <name type="synonym">Caerostris bankana</name>
    <dbReference type="NCBI Taxonomy" id="172846"/>
    <lineage>
        <taxon>Eukaryota</taxon>
        <taxon>Metazoa</taxon>
        <taxon>Ecdysozoa</taxon>
        <taxon>Arthropoda</taxon>
        <taxon>Chelicerata</taxon>
        <taxon>Arachnida</taxon>
        <taxon>Araneae</taxon>
        <taxon>Araneomorphae</taxon>
        <taxon>Entelegynae</taxon>
        <taxon>Araneoidea</taxon>
        <taxon>Araneidae</taxon>
        <taxon>Caerostris</taxon>
    </lineage>
</organism>
<protein>
    <submittedName>
        <fullName evidence="1">Uncharacterized protein</fullName>
    </submittedName>
</protein>
<evidence type="ECO:0000313" key="1">
    <source>
        <dbReference type="EMBL" id="GIY14218.1"/>
    </source>
</evidence>
<dbReference type="EMBL" id="BPLR01007051">
    <property type="protein sequence ID" value="GIY14218.1"/>
    <property type="molecule type" value="Genomic_DNA"/>
</dbReference>